<feature type="region of interest" description="Disordered" evidence="1">
    <location>
        <begin position="1"/>
        <end position="37"/>
    </location>
</feature>
<reference evidence="2" key="1">
    <citation type="submission" date="2020-02" db="EMBL/GenBank/DDBJ databases">
        <authorList>
            <person name="Meier V. D."/>
        </authorList>
    </citation>
    <scope>NUCLEOTIDE SEQUENCE</scope>
    <source>
        <strain evidence="2">AVDCRST_MAG56</strain>
    </source>
</reference>
<sequence length="37" mass="3882">GPTTTEELANGGHCGCEKRRESRGGYPALPRHGAGKM</sequence>
<feature type="non-terminal residue" evidence="2">
    <location>
        <position position="1"/>
    </location>
</feature>
<evidence type="ECO:0000256" key="1">
    <source>
        <dbReference type="SAM" id="MobiDB-lite"/>
    </source>
</evidence>
<dbReference type="EMBL" id="CADCTQ010000024">
    <property type="protein sequence ID" value="CAA9217375.1"/>
    <property type="molecule type" value="Genomic_DNA"/>
</dbReference>
<dbReference type="AlphaFoldDB" id="A0A6J4HB60"/>
<feature type="non-terminal residue" evidence="2">
    <location>
        <position position="37"/>
    </location>
</feature>
<accession>A0A6J4HB60</accession>
<name>A0A6J4HB60_9SPHI</name>
<proteinExistence type="predicted"/>
<organism evidence="2">
    <name type="scientific">uncultured Cytophagales bacterium</name>
    <dbReference type="NCBI Taxonomy" id="158755"/>
    <lineage>
        <taxon>Bacteria</taxon>
        <taxon>Pseudomonadati</taxon>
        <taxon>Bacteroidota</taxon>
        <taxon>Sphingobacteriia</taxon>
        <taxon>Sphingobacteriales</taxon>
        <taxon>environmental samples</taxon>
    </lineage>
</organism>
<protein>
    <submittedName>
        <fullName evidence="2">Uncharacterized protein</fullName>
    </submittedName>
</protein>
<gene>
    <name evidence="2" type="ORF">AVDCRST_MAG56-255</name>
</gene>
<evidence type="ECO:0000313" key="2">
    <source>
        <dbReference type="EMBL" id="CAA9217375.1"/>
    </source>
</evidence>